<feature type="region of interest" description="Disordered" evidence="1">
    <location>
        <begin position="322"/>
        <end position="426"/>
    </location>
</feature>
<feature type="region of interest" description="Disordered" evidence="1">
    <location>
        <begin position="190"/>
        <end position="216"/>
    </location>
</feature>
<dbReference type="AlphaFoldDB" id="A0AA39ZJY5"/>
<feature type="compositionally biased region" description="Acidic residues" evidence="1">
    <location>
        <begin position="472"/>
        <end position="483"/>
    </location>
</feature>
<feature type="compositionally biased region" description="Low complexity" evidence="1">
    <location>
        <begin position="372"/>
        <end position="381"/>
    </location>
</feature>
<feature type="compositionally biased region" description="Polar residues" evidence="1">
    <location>
        <begin position="192"/>
        <end position="204"/>
    </location>
</feature>
<comment type="caution">
    <text evidence="2">The sequence shown here is derived from an EMBL/GenBank/DDBJ whole genome shotgun (WGS) entry which is preliminary data.</text>
</comment>
<keyword evidence="3" id="KW-1185">Reference proteome</keyword>
<feature type="region of interest" description="Disordered" evidence="1">
    <location>
        <begin position="472"/>
        <end position="563"/>
    </location>
</feature>
<feature type="compositionally biased region" description="Low complexity" evidence="1">
    <location>
        <begin position="89"/>
        <end position="106"/>
    </location>
</feature>
<evidence type="ECO:0000256" key="1">
    <source>
        <dbReference type="SAM" id="MobiDB-lite"/>
    </source>
</evidence>
<feature type="compositionally biased region" description="Acidic residues" evidence="1">
    <location>
        <begin position="393"/>
        <end position="402"/>
    </location>
</feature>
<reference evidence="2" key="1">
    <citation type="submission" date="2023-06" db="EMBL/GenBank/DDBJ databases">
        <title>Genome-scale phylogeny and comparative genomics of the fungal order Sordariales.</title>
        <authorList>
            <consortium name="Lawrence Berkeley National Laboratory"/>
            <person name="Hensen N."/>
            <person name="Bonometti L."/>
            <person name="Westerberg I."/>
            <person name="Brannstrom I.O."/>
            <person name="Guillou S."/>
            <person name="Cros-Aarteil S."/>
            <person name="Calhoun S."/>
            <person name="Haridas S."/>
            <person name="Kuo A."/>
            <person name="Mondo S."/>
            <person name="Pangilinan J."/>
            <person name="Riley R."/>
            <person name="Labutti K."/>
            <person name="Andreopoulos B."/>
            <person name="Lipzen A."/>
            <person name="Chen C."/>
            <person name="Yanf M."/>
            <person name="Daum C."/>
            <person name="Ng V."/>
            <person name="Clum A."/>
            <person name="Steindorff A."/>
            <person name="Ohm R."/>
            <person name="Martin F."/>
            <person name="Silar P."/>
            <person name="Natvig D."/>
            <person name="Lalanne C."/>
            <person name="Gautier V."/>
            <person name="Ament-Velasquez S.L."/>
            <person name="Kruys A."/>
            <person name="Hutchinson M.I."/>
            <person name="Powell A.J."/>
            <person name="Barry K."/>
            <person name="Miller A.N."/>
            <person name="Grigoriev I.V."/>
            <person name="Debuchy R."/>
            <person name="Gladieux P."/>
            <person name="Thoren M.H."/>
            <person name="Johannesson H."/>
        </authorList>
    </citation>
    <scope>NUCLEOTIDE SEQUENCE</scope>
    <source>
        <strain evidence="2">CBS 307.81</strain>
    </source>
</reference>
<feature type="region of interest" description="Disordered" evidence="1">
    <location>
        <begin position="143"/>
        <end position="176"/>
    </location>
</feature>
<feature type="compositionally biased region" description="Basic and acidic residues" evidence="1">
    <location>
        <begin position="322"/>
        <end position="367"/>
    </location>
</feature>
<feature type="compositionally biased region" description="Basic and acidic residues" evidence="1">
    <location>
        <begin position="551"/>
        <end position="563"/>
    </location>
</feature>
<feature type="region of interest" description="Disordered" evidence="1">
    <location>
        <begin position="38"/>
        <end position="106"/>
    </location>
</feature>
<feature type="compositionally biased region" description="Basic and acidic residues" evidence="1">
    <location>
        <begin position="383"/>
        <end position="392"/>
    </location>
</feature>
<evidence type="ECO:0000313" key="3">
    <source>
        <dbReference type="Proteomes" id="UP001174997"/>
    </source>
</evidence>
<sequence length="563" mass="61923">MASPPNQSTAFLVGQRSRTKQFIKKPFKKISIKSSLLSAFTQKQPQPSSPTSTQPPSPPPSTYLAQPTSSPSHHYGDYSLPPWSPHSPPTSRRSSSSSSTTTTSQQLLWRLSGETSSSSTSSLQLAAYHSTTRQLSESSTIIHTSPPFLNHHHQQTPLSTEQSSYSPPHPHSHTSSLYYSNHHYNYNYKITMPTSKPTPGSNPSASPPPFEETPAFQKLPPVDRALAFIKHVVFVEHADLSAEYTEHITIKNDKTWTDLVKLGTFAEQVGTQQCQKLVKAPVIGEAICHKLWLRLAAIAREEEYTNEVTDYDKQRSNLLMEGKAEARERKKKEAEAEKMMMIKGGRKGEKEKEKEKGGGGKGVEGRLRKLKLGTSLSSSSGKGRKEGGKEGGEGDGGEEGEEDFWKEPEVYSPKTAPPELRARDTPVPDGLLAQLEGDADVMSALREKRRVTFADRATAAAKVKRERKIEDIKEEEEEEEEGKEEGKAAAVVTKDAAKDAENKNKRKAAEVKEGSGSSRPKIARSKSWKDKMSSIGGKVSYGLGPATGMSKDPKEDKGRKKSI</sequence>
<dbReference type="Proteomes" id="UP001174997">
    <property type="component" value="Unassembled WGS sequence"/>
</dbReference>
<organism evidence="2 3">
    <name type="scientific">Cercophora samala</name>
    <dbReference type="NCBI Taxonomy" id="330535"/>
    <lineage>
        <taxon>Eukaryota</taxon>
        <taxon>Fungi</taxon>
        <taxon>Dikarya</taxon>
        <taxon>Ascomycota</taxon>
        <taxon>Pezizomycotina</taxon>
        <taxon>Sordariomycetes</taxon>
        <taxon>Sordariomycetidae</taxon>
        <taxon>Sordariales</taxon>
        <taxon>Lasiosphaeriaceae</taxon>
        <taxon>Cercophora</taxon>
    </lineage>
</organism>
<dbReference type="EMBL" id="JAULSY010000016">
    <property type="protein sequence ID" value="KAK0672076.1"/>
    <property type="molecule type" value="Genomic_DNA"/>
</dbReference>
<evidence type="ECO:0000313" key="2">
    <source>
        <dbReference type="EMBL" id="KAK0672076.1"/>
    </source>
</evidence>
<name>A0AA39ZJY5_9PEZI</name>
<proteinExistence type="predicted"/>
<gene>
    <name evidence="2" type="ORF">QBC41DRAFT_383431</name>
</gene>
<protein>
    <submittedName>
        <fullName evidence="2">Uncharacterized protein</fullName>
    </submittedName>
</protein>
<feature type="compositionally biased region" description="Basic and acidic residues" evidence="1">
    <location>
        <begin position="495"/>
        <end position="513"/>
    </location>
</feature>
<accession>A0AA39ZJY5</accession>
<feature type="compositionally biased region" description="Polar residues" evidence="1">
    <location>
        <begin position="63"/>
        <end position="72"/>
    </location>
</feature>